<comment type="caution">
    <text evidence="1">The sequence shown here is derived from an EMBL/GenBank/DDBJ whole genome shotgun (WGS) entry which is preliminary data.</text>
</comment>
<accession>A0ACB8U8F7</accession>
<dbReference type="Proteomes" id="UP001055072">
    <property type="component" value="Unassembled WGS sequence"/>
</dbReference>
<name>A0ACB8U8F7_9APHY</name>
<sequence length="168" mass="19094">MLIRNPLPKVVQSFKGRCCGRSSPYNILNRHTNIIFVNDPCLFDTIKVLLRVHLGSFLDHLGGRTSRARRMLSTGPRRDAGSSGHLPGRCWTAFRLVMQIVANVRYGRNIRGRSRDLRHFWGVREETVKQKLECGRIIGNNRVESLLIYMDREATQGHSSRGAMLGGH</sequence>
<gene>
    <name evidence="1" type="ORF">BDY19DRAFT_935566</name>
</gene>
<organism evidence="1 2">
    <name type="scientific">Irpex rosettiformis</name>
    <dbReference type="NCBI Taxonomy" id="378272"/>
    <lineage>
        <taxon>Eukaryota</taxon>
        <taxon>Fungi</taxon>
        <taxon>Dikarya</taxon>
        <taxon>Basidiomycota</taxon>
        <taxon>Agaricomycotina</taxon>
        <taxon>Agaricomycetes</taxon>
        <taxon>Polyporales</taxon>
        <taxon>Irpicaceae</taxon>
        <taxon>Irpex</taxon>
    </lineage>
</organism>
<proteinExistence type="predicted"/>
<reference evidence="1" key="1">
    <citation type="journal article" date="2021" name="Environ. Microbiol.">
        <title>Gene family expansions and transcriptome signatures uncover fungal adaptations to wood decay.</title>
        <authorList>
            <person name="Hage H."/>
            <person name="Miyauchi S."/>
            <person name="Viragh M."/>
            <person name="Drula E."/>
            <person name="Min B."/>
            <person name="Chaduli D."/>
            <person name="Navarro D."/>
            <person name="Favel A."/>
            <person name="Norest M."/>
            <person name="Lesage-Meessen L."/>
            <person name="Balint B."/>
            <person name="Merenyi Z."/>
            <person name="de Eugenio L."/>
            <person name="Morin E."/>
            <person name="Martinez A.T."/>
            <person name="Baldrian P."/>
            <person name="Stursova M."/>
            <person name="Martinez M.J."/>
            <person name="Novotny C."/>
            <person name="Magnuson J.K."/>
            <person name="Spatafora J.W."/>
            <person name="Maurice S."/>
            <person name="Pangilinan J."/>
            <person name="Andreopoulos W."/>
            <person name="LaButti K."/>
            <person name="Hundley H."/>
            <person name="Na H."/>
            <person name="Kuo A."/>
            <person name="Barry K."/>
            <person name="Lipzen A."/>
            <person name="Henrissat B."/>
            <person name="Riley R."/>
            <person name="Ahrendt S."/>
            <person name="Nagy L.G."/>
            <person name="Grigoriev I.V."/>
            <person name="Martin F."/>
            <person name="Rosso M.N."/>
        </authorList>
    </citation>
    <scope>NUCLEOTIDE SEQUENCE</scope>
    <source>
        <strain evidence="1">CBS 384.51</strain>
    </source>
</reference>
<evidence type="ECO:0000313" key="1">
    <source>
        <dbReference type="EMBL" id="KAI0090515.1"/>
    </source>
</evidence>
<keyword evidence="2" id="KW-1185">Reference proteome</keyword>
<protein>
    <submittedName>
        <fullName evidence="1">Uncharacterized protein</fullName>
    </submittedName>
</protein>
<dbReference type="EMBL" id="MU274907">
    <property type="protein sequence ID" value="KAI0090515.1"/>
    <property type="molecule type" value="Genomic_DNA"/>
</dbReference>
<evidence type="ECO:0000313" key="2">
    <source>
        <dbReference type="Proteomes" id="UP001055072"/>
    </source>
</evidence>